<evidence type="ECO:0000256" key="6">
    <source>
        <dbReference type="ARBA" id="ARBA00023136"/>
    </source>
</evidence>
<feature type="transmembrane region" description="Helical" evidence="7">
    <location>
        <begin position="358"/>
        <end position="377"/>
    </location>
</feature>
<dbReference type="GO" id="GO:0005886">
    <property type="term" value="C:plasma membrane"/>
    <property type="evidence" value="ECO:0007669"/>
    <property type="project" value="UniProtKB-SubCell"/>
</dbReference>
<evidence type="ECO:0000256" key="7">
    <source>
        <dbReference type="SAM" id="Phobius"/>
    </source>
</evidence>
<keyword evidence="4 7" id="KW-0812">Transmembrane</keyword>
<feature type="transmembrane region" description="Helical" evidence="7">
    <location>
        <begin position="21"/>
        <end position="44"/>
    </location>
</feature>
<dbReference type="PIRSF" id="PIRSF006603">
    <property type="entry name" value="DinF"/>
    <property type="match status" value="1"/>
</dbReference>
<dbReference type="AlphaFoldDB" id="A0A1I3J5Q2"/>
<keyword evidence="5 7" id="KW-1133">Transmembrane helix</keyword>
<keyword evidence="2" id="KW-0813">Transport</keyword>
<feature type="transmembrane region" description="Helical" evidence="7">
    <location>
        <begin position="96"/>
        <end position="117"/>
    </location>
</feature>
<dbReference type="PANTHER" id="PTHR43549:SF3">
    <property type="entry name" value="MULTIDRUG RESISTANCE PROTEIN YPNP-RELATED"/>
    <property type="match status" value="1"/>
</dbReference>
<feature type="transmembrane region" description="Helical" evidence="7">
    <location>
        <begin position="420"/>
        <end position="439"/>
    </location>
</feature>
<dbReference type="NCBIfam" id="TIGR00797">
    <property type="entry name" value="matE"/>
    <property type="match status" value="1"/>
</dbReference>
<evidence type="ECO:0000256" key="5">
    <source>
        <dbReference type="ARBA" id="ARBA00022989"/>
    </source>
</evidence>
<dbReference type="PANTHER" id="PTHR43549">
    <property type="entry name" value="MULTIDRUG RESISTANCE PROTEIN YPNP-RELATED"/>
    <property type="match status" value="1"/>
</dbReference>
<keyword evidence="3" id="KW-1003">Cell membrane</keyword>
<proteinExistence type="predicted"/>
<dbReference type="InterPro" id="IPR002528">
    <property type="entry name" value="MATE_fam"/>
</dbReference>
<dbReference type="Pfam" id="PF01554">
    <property type="entry name" value="MatE"/>
    <property type="match status" value="2"/>
</dbReference>
<feature type="transmembrane region" description="Helical" evidence="7">
    <location>
        <begin position="389"/>
        <end position="414"/>
    </location>
</feature>
<evidence type="ECO:0000313" key="9">
    <source>
        <dbReference type="Proteomes" id="UP000182737"/>
    </source>
</evidence>
<evidence type="ECO:0000313" key="8">
    <source>
        <dbReference type="EMBL" id="SFI55308.1"/>
    </source>
</evidence>
<feature type="transmembrane region" description="Helical" evidence="7">
    <location>
        <begin position="194"/>
        <end position="217"/>
    </location>
</feature>
<dbReference type="EMBL" id="FORI01000002">
    <property type="protein sequence ID" value="SFI55308.1"/>
    <property type="molecule type" value="Genomic_DNA"/>
</dbReference>
<dbReference type="OrthoDB" id="9806302at2"/>
<evidence type="ECO:0000256" key="2">
    <source>
        <dbReference type="ARBA" id="ARBA00022448"/>
    </source>
</evidence>
<comment type="subcellular location">
    <subcellularLocation>
        <location evidence="1">Cell membrane</location>
        <topology evidence="1">Multi-pass membrane protein</topology>
    </subcellularLocation>
</comment>
<dbReference type="RefSeq" id="WP_074930720.1">
    <property type="nucleotide sequence ID" value="NZ_FORI01000002.1"/>
</dbReference>
<feature type="transmembrane region" description="Helical" evidence="7">
    <location>
        <begin position="267"/>
        <end position="287"/>
    </location>
</feature>
<evidence type="ECO:0000256" key="1">
    <source>
        <dbReference type="ARBA" id="ARBA00004651"/>
    </source>
</evidence>
<reference evidence="9" key="1">
    <citation type="submission" date="2016-10" db="EMBL/GenBank/DDBJ databases">
        <authorList>
            <person name="Varghese N."/>
            <person name="Submissions S."/>
        </authorList>
    </citation>
    <scope>NUCLEOTIDE SEQUENCE [LARGE SCALE GENOMIC DNA]</scope>
    <source>
        <strain evidence="9">XBD1002</strain>
    </source>
</reference>
<feature type="transmembrane region" description="Helical" evidence="7">
    <location>
        <begin position="137"/>
        <end position="157"/>
    </location>
</feature>
<evidence type="ECO:0000256" key="3">
    <source>
        <dbReference type="ARBA" id="ARBA00022475"/>
    </source>
</evidence>
<name>A0A1I3J5Q2_9SPIR</name>
<dbReference type="GO" id="GO:0042910">
    <property type="term" value="F:xenobiotic transmembrane transporter activity"/>
    <property type="evidence" value="ECO:0007669"/>
    <property type="project" value="InterPro"/>
</dbReference>
<dbReference type="InterPro" id="IPR048279">
    <property type="entry name" value="MdtK-like"/>
</dbReference>
<feature type="transmembrane region" description="Helical" evidence="7">
    <location>
        <begin position="64"/>
        <end position="84"/>
    </location>
</feature>
<gene>
    <name evidence="8" type="ORF">SAMN04487775_102340</name>
</gene>
<feature type="transmembrane region" description="Helical" evidence="7">
    <location>
        <begin position="169"/>
        <end position="188"/>
    </location>
</feature>
<evidence type="ECO:0000256" key="4">
    <source>
        <dbReference type="ARBA" id="ARBA00022692"/>
    </source>
</evidence>
<sequence>MNRTNQIDMTEGPIFGKLLKFSIPLIASSVLQLFFNAADVVVVGRFAGDNSLAAVGSTGSLVNLLINLFMGLSVGTNVVVANYFGAKKKNELTDTIHTAMLVSVISGLILTVVGVIGAKPILTFMQSPEEVLNLAAIYLRIYFGGITATMVYNFGSAILRAKGDTKRPLYILFGAGILNFILNLVFVIPLKMDVAGVGLATVISQILAAILVIILLIKEPDDFHLNLRKLKINRMIFIQIVKIGLPAGFQGIMFSFSNVIIQSSVNTFGAIIIAGNSAAINLEAFIYTAMNGFSQGSLTFCSQNLGAGKKDRISKVVWISQASIIVIGGVLGALFLLFGRQLLGIFSKNPEVIDAGMIRLWIIFTTYFLCGMMDGMANSIRGIGHSLMPVISSLLGACIFRIIWLFTIFLIPQFHTPQTIFISYPISWILTFIANVIWYNKYMKKLKISIA</sequence>
<dbReference type="CDD" id="cd13138">
    <property type="entry name" value="MATE_yoeA_like"/>
    <property type="match status" value="1"/>
</dbReference>
<keyword evidence="9" id="KW-1185">Reference proteome</keyword>
<dbReference type="Proteomes" id="UP000182737">
    <property type="component" value="Unassembled WGS sequence"/>
</dbReference>
<feature type="transmembrane region" description="Helical" evidence="7">
    <location>
        <begin position="237"/>
        <end position="261"/>
    </location>
</feature>
<feature type="transmembrane region" description="Helical" evidence="7">
    <location>
        <begin position="316"/>
        <end position="338"/>
    </location>
</feature>
<keyword evidence="6 7" id="KW-0472">Membrane</keyword>
<dbReference type="GO" id="GO:0015297">
    <property type="term" value="F:antiporter activity"/>
    <property type="evidence" value="ECO:0007669"/>
    <property type="project" value="InterPro"/>
</dbReference>
<protein>
    <submittedName>
        <fullName evidence="8">Putative efflux protein, MATE family</fullName>
    </submittedName>
</protein>
<accession>A0A1I3J5Q2</accession>
<dbReference type="InterPro" id="IPR052031">
    <property type="entry name" value="Membrane_Transporter-Flippase"/>
</dbReference>
<organism evidence="8 9">
    <name type="scientific">Treponema bryantii</name>
    <dbReference type="NCBI Taxonomy" id="163"/>
    <lineage>
        <taxon>Bacteria</taxon>
        <taxon>Pseudomonadati</taxon>
        <taxon>Spirochaetota</taxon>
        <taxon>Spirochaetia</taxon>
        <taxon>Spirochaetales</taxon>
        <taxon>Treponemataceae</taxon>
        <taxon>Treponema</taxon>
    </lineage>
</organism>